<gene>
    <name evidence="3" type="ORF">SCF082_LOCUS32012</name>
</gene>
<accession>A0ABP0NEW5</accession>
<evidence type="ECO:0000313" key="4">
    <source>
        <dbReference type="Proteomes" id="UP001642464"/>
    </source>
</evidence>
<feature type="region of interest" description="Disordered" evidence="1">
    <location>
        <begin position="1"/>
        <end position="32"/>
    </location>
</feature>
<dbReference type="CDD" id="cd07067">
    <property type="entry name" value="HP_PGM_like"/>
    <property type="match status" value="1"/>
</dbReference>
<feature type="compositionally biased region" description="Basic and acidic residues" evidence="1">
    <location>
        <begin position="413"/>
        <end position="427"/>
    </location>
</feature>
<proteinExistence type="predicted"/>
<feature type="transmembrane region" description="Helical" evidence="2">
    <location>
        <begin position="106"/>
        <end position="131"/>
    </location>
</feature>
<dbReference type="PANTHER" id="PTHR48100:SF44">
    <property type="entry name" value="PHOSPHATASE C1620.13-RELATED"/>
    <property type="match status" value="1"/>
</dbReference>
<dbReference type="InterPro" id="IPR013078">
    <property type="entry name" value="His_Pase_superF_clade-1"/>
</dbReference>
<organism evidence="3 4">
    <name type="scientific">Durusdinium trenchii</name>
    <dbReference type="NCBI Taxonomy" id="1381693"/>
    <lineage>
        <taxon>Eukaryota</taxon>
        <taxon>Sar</taxon>
        <taxon>Alveolata</taxon>
        <taxon>Dinophyceae</taxon>
        <taxon>Suessiales</taxon>
        <taxon>Symbiodiniaceae</taxon>
        <taxon>Durusdinium</taxon>
    </lineage>
</organism>
<evidence type="ECO:0000313" key="3">
    <source>
        <dbReference type="EMBL" id="CAK9060954.1"/>
    </source>
</evidence>
<dbReference type="Pfam" id="PF00300">
    <property type="entry name" value="His_Phos_1"/>
    <property type="match status" value="1"/>
</dbReference>
<feature type="region of interest" description="Disordered" evidence="1">
    <location>
        <begin position="401"/>
        <end position="427"/>
    </location>
</feature>
<dbReference type="InterPro" id="IPR050275">
    <property type="entry name" value="PGM_Phosphatase"/>
</dbReference>
<feature type="region of interest" description="Disordered" evidence="1">
    <location>
        <begin position="157"/>
        <end position="193"/>
    </location>
</feature>
<comment type="caution">
    <text evidence="3">The sequence shown here is derived from an EMBL/GenBank/DDBJ whole genome shotgun (WGS) entry which is preliminary data.</text>
</comment>
<keyword evidence="2" id="KW-0472">Membrane</keyword>
<dbReference type="InterPro" id="IPR029033">
    <property type="entry name" value="His_PPase_superfam"/>
</dbReference>
<dbReference type="Proteomes" id="UP001642464">
    <property type="component" value="Unassembled WGS sequence"/>
</dbReference>
<dbReference type="SMART" id="SM00855">
    <property type="entry name" value="PGAM"/>
    <property type="match status" value="1"/>
</dbReference>
<protein>
    <submittedName>
        <fullName evidence="3">Uncharacterized protein</fullName>
    </submittedName>
</protein>
<keyword evidence="2" id="KW-0812">Transmembrane</keyword>
<dbReference type="PANTHER" id="PTHR48100">
    <property type="entry name" value="BROAD-SPECIFICITY PHOSPHATASE YOR283W-RELATED"/>
    <property type="match status" value="1"/>
</dbReference>
<evidence type="ECO:0000256" key="1">
    <source>
        <dbReference type="SAM" id="MobiDB-lite"/>
    </source>
</evidence>
<dbReference type="SUPFAM" id="SSF53254">
    <property type="entry name" value="Phosphoglycerate mutase-like"/>
    <property type="match status" value="1"/>
</dbReference>
<evidence type="ECO:0000256" key="2">
    <source>
        <dbReference type="SAM" id="Phobius"/>
    </source>
</evidence>
<dbReference type="EMBL" id="CAXAMM010027502">
    <property type="protein sequence ID" value="CAK9060954.1"/>
    <property type="molecule type" value="Genomic_DNA"/>
</dbReference>
<sequence>MPVPNSMPHFRDTGPGLRAGRAGSAPCPPDVGDVSWRDSRKELVVLEDDVLEFSLLQTSLSVSHTEPRRSLLTHVVDDLGRRGANASSPLALVGAGSARSSTRDIIAWPGACVLSVSFAVTLIFVVVLWTVMLEAHQASKALAPRGAMAGGPGLANYRSGAGTGSQAEDQGLGRPTRIPGEVQRTLTPPSFGVREASRPMVPHICPSLSLLQGACQFRIPVQSLELLQAGYFPTQILSPTGNPLLHAWLPLCQKTPQTGPPAQAQLGHLLQLTTTAALSRHPHASIGLLTVGAKEQKAEIFGPKNLKYGSLVRSNDKWLVYHHHEGSEQLALTLHHMPAALGFCARAAEGHEVASATRIAGGSGEVLSITINPGGDALLALLCFLAVVLSMLETVVVPNEAPPVPPPAALPKEAQEALKDEEPPNEELKREALEIARRSALTDEGLKDAPLSTKGHEQAEITAANVSKIIREEELKAPEAVFVSPLQRALQTAARMFPEHQEVHVCDLLRERCTGFPCDERSEVPSLRSRKSFRHMSFDQVIPDDDEIVNLEDEEVMDEPPVFRRFHTWPLIEEKFMLRQRTAGLGRLLQTTEAESVCIVTHKGFLRELERGPLGRTEASEFGNCEVRVYEVCVSDGEILQADLMRAL</sequence>
<keyword evidence="4" id="KW-1185">Reference proteome</keyword>
<name>A0ABP0NEW5_9DINO</name>
<dbReference type="Gene3D" id="3.40.50.1240">
    <property type="entry name" value="Phosphoglycerate mutase-like"/>
    <property type="match status" value="1"/>
</dbReference>
<reference evidence="3 4" key="1">
    <citation type="submission" date="2024-02" db="EMBL/GenBank/DDBJ databases">
        <authorList>
            <person name="Chen Y."/>
            <person name="Shah S."/>
            <person name="Dougan E. K."/>
            <person name="Thang M."/>
            <person name="Chan C."/>
        </authorList>
    </citation>
    <scope>NUCLEOTIDE SEQUENCE [LARGE SCALE GENOMIC DNA]</scope>
</reference>
<keyword evidence="2" id="KW-1133">Transmembrane helix</keyword>